<evidence type="ECO:0000313" key="4">
    <source>
        <dbReference type="Proteomes" id="UP000886657"/>
    </source>
</evidence>
<dbReference type="Gene3D" id="3.90.1150.50">
    <property type="entry name" value="Transcription-repair-coupling factor, D7 domain"/>
    <property type="match status" value="1"/>
</dbReference>
<evidence type="ECO:0000259" key="2">
    <source>
        <dbReference type="SMART" id="SM00982"/>
    </source>
</evidence>
<gene>
    <name evidence="3" type="ORF">IPP58_01925</name>
</gene>
<dbReference type="SUPFAM" id="SSF143517">
    <property type="entry name" value="TRCF domain-like"/>
    <property type="match status" value="1"/>
</dbReference>
<reference evidence="3" key="1">
    <citation type="submission" date="2020-10" db="EMBL/GenBank/DDBJ databases">
        <title>Connecting structure to function with the recovery of over 1000 high-quality activated sludge metagenome-assembled genomes encoding full-length rRNA genes using long-read sequencing.</title>
        <authorList>
            <person name="Singleton C.M."/>
            <person name="Petriglieri F."/>
            <person name="Kristensen J.M."/>
            <person name="Kirkegaard R.H."/>
            <person name="Michaelsen T.Y."/>
            <person name="Andersen M.H."/>
            <person name="Karst S.M."/>
            <person name="Dueholm M.S."/>
            <person name="Nielsen P.H."/>
            <person name="Albertsen M."/>
        </authorList>
    </citation>
    <scope>NUCLEOTIDE SEQUENCE</scope>
    <source>
        <strain evidence="3">Skiv_18-Q3-R9-52_MAXAC.067</strain>
    </source>
</reference>
<sequence>MARQPGPGARLSRRWIPTRPAAARCPTSASRASTGDADLELYKLDLEDRFGRISEDDPETIRFFELLKVKLKAQALGVSEVKAVDKGQLKLRLSPQTPVDPAKLMAWVGQTKGASLSPDGAVRLPVLGTADGPILQAQRVLGLGQGWLVHHPCRCFPPA</sequence>
<dbReference type="Pfam" id="PF03461">
    <property type="entry name" value="TRCF"/>
    <property type="match status" value="1"/>
</dbReference>
<name>A0A9D7SEJ9_9BACT</name>
<organism evidence="3 4">
    <name type="scientific">Candidatus Geothrix skivensis</name>
    <dbReference type="NCBI Taxonomy" id="2954439"/>
    <lineage>
        <taxon>Bacteria</taxon>
        <taxon>Pseudomonadati</taxon>
        <taxon>Acidobacteriota</taxon>
        <taxon>Holophagae</taxon>
        <taxon>Holophagales</taxon>
        <taxon>Holophagaceae</taxon>
        <taxon>Geothrix</taxon>
    </lineage>
</organism>
<evidence type="ECO:0000313" key="3">
    <source>
        <dbReference type="EMBL" id="MBK9795255.1"/>
    </source>
</evidence>
<comment type="caution">
    <text evidence="3">The sequence shown here is derived from an EMBL/GenBank/DDBJ whole genome shotgun (WGS) entry which is preliminary data.</text>
</comment>
<dbReference type="InterPro" id="IPR005118">
    <property type="entry name" value="TRCF_C"/>
</dbReference>
<dbReference type="Proteomes" id="UP000886657">
    <property type="component" value="Unassembled WGS sequence"/>
</dbReference>
<dbReference type="GO" id="GO:0006281">
    <property type="term" value="P:DNA repair"/>
    <property type="evidence" value="ECO:0007669"/>
    <property type="project" value="InterPro"/>
</dbReference>
<dbReference type="InterPro" id="IPR037235">
    <property type="entry name" value="TRCF-like_C_D7"/>
</dbReference>
<evidence type="ECO:0000256" key="1">
    <source>
        <dbReference type="SAM" id="MobiDB-lite"/>
    </source>
</evidence>
<dbReference type="EMBL" id="JADKIO010000004">
    <property type="protein sequence ID" value="MBK9795255.1"/>
    <property type="molecule type" value="Genomic_DNA"/>
</dbReference>
<proteinExistence type="predicted"/>
<accession>A0A9D7SEJ9</accession>
<dbReference type="SMART" id="SM00982">
    <property type="entry name" value="TRCF"/>
    <property type="match status" value="1"/>
</dbReference>
<protein>
    <recommendedName>
        <fullName evidence="2">Transcription-repair-coupling factor C-terminal domain-containing protein</fullName>
    </recommendedName>
</protein>
<feature type="domain" description="Transcription-repair-coupling factor C-terminal" evidence="2">
    <location>
        <begin position="24"/>
        <end position="109"/>
    </location>
</feature>
<feature type="region of interest" description="Disordered" evidence="1">
    <location>
        <begin position="1"/>
        <end position="34"/>
    </location>
</feature>
<dbReference type="AlphaFoldDB" id="A0A9D7SEJ9"/>